<evidence type="ECO:0000256" key="4">
    <source>
        <dbReference type="ARBA" id="ARBA00022993"/>
    </source>
</evidence>
<dbReference type="RefSeq" id="WP_010945039.1">
    <property type="nucleotide sequence ID" value="NZ_CP011218.1"/>
</dbReference>
<dbReference type="GO" id="GO:0005524">
    <property type="term" value="F:ATP binding"/>
    <property type="evidence" value="ECO:0007669"/>
    <property type="project" value="UniProtKB-UniRule"/>
</dbReference>
<dbReference type="EC" id="2.7.1.24" evidence="5 6"/>
<evidence type="ECO:0000256" key="1">
    <source>
        <dbReference type="ARBA" id="ARBA00009018"/>
    </source>
</evidence>
<sequence>MAFVVGLTGGIASGKTTIANMFAELGATIIDADIVARQVVTKGSPLFLKIVQHFGQQVLTTQGELNRAQLRQLIFANQVEKNWLNNLLHPAIRREMLIQLRQARGPYVLFVVPLLIENKLIEFCQRVLVIDVYPEVQLARALTRDRSNIATIRGIMASQVNRLTRLSYANDIIENNLPLAESLERLQMQVQQLHQYYLTLATQQE</sequence>
<evidence type="ECO:0000256" key="2">
    <source>
        <dbReference type="ARBA" id="ARBA00022741"/>
    </source>
</evidence>
<dbReference type="GO" id="GO:0015937">
    <property type="term" value="P:coenzyme A biosynthetic process"/>
    <property type="evidence" value="ECO:0007669"/>
    <property type="project" value="UniProtKB-UniRule"/>
</dbReference>
<dbReference type="CDD" id="cd02022">
    <property type="entry name" value="DPCK"/>
    <property type="match status" value="1"/>
</dbReference>
<dbReference type="EMBL" id="CP011219">
    <property type="protein sequence ID" value="AKO32429.1"/>
    <property type="molecule type" value="Genomic_DNA"/>
</dbReference>
<evidence type="ECO:0000256" key="3">
    <source>
        <dbReference type="ARBA" id="ARBA00022840"/>
    </source>
</evidence>
<evidence type="ECO:0000256" key="6">
    <source>
        <dbReference type="NCBIfam" id="TIGR00152"/>
    </source>
</evidence>
<comment type="catalytic activity">
    <reaction evidence="5">
        <text>3'-dephospho-CoA + ATP = ADP + CoA + H(+)</text>
        <dbReference type="Rhea" id="RHEA:18245"/>
        <dbReference type="ChEBI" id="CHEBI:15378"/>
        <dbReference type="ChEBI" id="CHEBI:30616"/>
        <dbReference type="ChEBI" id="CHEBI:57287"/>
        <dbReference type="ChEBI" id="CHEBI:57328"/>
        <dbReference type="ChEBI" id="CHEBI:456216"/>
        <dbReference type="EC" id="2.7.1.24"/>
    </reaction>
</comment>
<keyword evidence="5" id="KW-0963">Cytoplasm</keyword>
<dbReference type="GO" id="GO:0004140">
    <property type="term" value="F:dephospho-CoA kinase activity"/>
    <property type="evidence" value="ECO:0007669"/>
    <property type="project" value="UniProtKB-UniRule"/>
</dbReference>
<feature type="binding site" evidence="5">
    <location>
        <begin position="12"/>
        <end position="17"/>
    </location>
    <ligand>
        <name>ATP</name>
        <dbReference type="ChEBI" id="CHEBI:30616"/>
    </ligand>
</feature>
<organism evidence="7 8">
    <name type="scientific">Haemophilus ducreyi</name>
    <dbReference type="NCBI Taxonomy" id="730"/>
    <lineage>
        <taxon>Bacteria</taxon>
        <taxon>Pseudomonadati</taxon>
        <taxon>Pseudomonadota</taxon>
        <taxon>Gammaproteobacteria</taxon>
        <taxon>Pasteurellales</taxon>
        <taxon>Pasteurellaceae</taxon>
        <taxon>Haemophilus</taxon>
    </lineage>
</organism>
<dbReference type="OMA" id="CQMDIEQ"/>
<proteinExistence type="inferred from homology"/>
<evidence type="ECO:0000313" key="8">
    <source>
        <dbReference type="Proteomes" id="UP000060132"/>
    </source>
</evidence>
<dbReference type="InterPro" id="IPR001977">
    <property type="entry name" value="Depp_CoAkinase"/>
</dbReference>
<dbReference type="AlphaFoldDB" id="A0AAC9EN93"/>
<dbReference type="PANTHER" id="PTHR10695">
    <property type="entry name" value="DEPHOSPHO-COA KINASE-RELATED"/>
    <property type="match status" value="1"/>
</dbReference>
<dbReference type="PANTHER" id="PTHR10695:SF46">
    <property type="entry name" value="BIFUNCTIONAL COENZYME A SYNTHASE-RELATED"/>
    <property type="match status" value="1"/>
</dbReference>
<accession>A0AAC9EN93</accession>
<dbReference type="PROSITE" id="PS51219">
    <property type="entry name" value="DPCK"/>
    <property type="match status" value="1"/>
</dbReference>
<comment type="subcellular location">
    <subcellularLocation>
        <location evidence="5">Cytoplasm</location>
    </subcellularLocation>
</comment>
<dbReference type="PRINTS" id="PR00988">
    <property type="entry name" value="URIDINKINASE"/>
</dbReference>
<name>A0AAC9EN93_HAEDC</name>
<keyword evidence="2 5" id="KW-0547">Nucleotide-binding</keyword>
<protein>
    <recommendedName>
        <fullName evidence="5 6">Dephospho-CoA kinase</fullName>
        <ecNumber evidence="5 6">2.7.1.24</ecNumber>
    </recommendedName>
    <alternativeName>
        <fullName evidence="5">Dephosphocoenzyme A kinase</fullName>
    </alternativeName>
</protein>
<comment type="pathway">
    <text evidence="5">Cofactor biosynthesis; coenzyme A biosynthesis; CoA from (R)-pantothenate: step 5/5.</text>
</comment>
<dbReference type="SMR" id="A0AAC9EN93"/>
<dbReference type="SUPFAM" id="SSF52540">
    <property type="entry name" value="P-loop containing nucleoside triphosphate hydrolases"/>
    <property type="match status" value="1"/>
</dbReference>
<evidence type="ECO:0000256" key="5">
    <source>
        <dbReference type="HAMAP-Rule" id="MF_00376"/>
    </source>
</evidence>
<reference evidence="7 8" key="1">
    <citation type="journal article" date="2015" name="PLoS Negl. Trop. Dis.">
        <title>Haemophilus ducreyi Cutaneous Ulcer Strains Are Nearly Identical to Class I Genital Ulcer Strains.</title>
        <authorList>
            <person name="Gangaiah D."/>
            <person name="Webb K.M."/>
            <person name="Humphreys T.L."/>
            <person name="Fortney K.R."/>
            <person name="Toh E."/>
            <person name="Tai A."/>
            <person name="Katz S.S."/>
            <person name="Pillay A."/>
            <person name="Chen C.Y."/>
            <person name="Roberts S.A."/>
            <person name="Munson R.S.Jr."/>
            <person name="Spinola S.M."/>
        </authorList>
    </citation>
    <scope>NUCLEOTIDE SEQUENCE [LARGE SCALE GENOMIC DNA]</scope>
    <source>
        <strain evidence="8">CLU2</strain>
    </source>
</reference>
<keyword evidence="5 7" id="KW-0418">Kinase</keyword>
<dbReference type="Pfam" id="PF01121">
    <property type="entry name" value="CoaE"/>
    <property type="match status" value="1"/>
</dbReference>
<gene>
    <name evidence="5" type="primary">coaE</name>
    <name evidence="7" type="ORF">RZ57_04510</name>
</gene>
<keyword evidence="4 5" id="KW-0173">Coenzyme A biosynthesis</keyword>
<comment type="similarity">
    <text evidence="1 5">Belongs to the CoaE family.</text>
</comment>
<dbReference type="Proteomes" id="UP000060132">
    <property type="component" value="Chromosome"/>
</dbReference>
<dbReference type="InterPro" id="IPR027417">
    <property type="entry name" value="P-loop_NTPase"/>
</dbReference>
<comment type="function">
    <text evidence="5">Catalyzes the phosphorylation of the 3'-hydroxyl group of dephosphocoenzyme A to form coenzyme A.</text>
</comment>
<dbReference type="GO" id="GO:0005737">
    <property type="term" value="C:cytoplasm"/>
    <property type="evidence" value="ECO:0007669"/>
    <property type="project" value="UniProtKB-SubCell"/>
</dbReference>
<dbReference type="Gene3D" id="3.40.50.300">
    <property type="entry name" value="P-loop containing nucleotide triphosphate hydrolases"/>
    <property type="match status" value="1"/>
</dbReference>
<keyword evidence="5" id="KW-0808">Transferase</keyword>
<keyword evidence="3 5" id="KW-0067">ATP-binding</keyword>
<dbReference type="NCBIfam" id="TIGR00152">
    <property type="entry name" value="dephospho-CoA kinase"/>
    <property type="match status" value="1"/>
</dbReference>
<evidence type="ECO:0000313" key="7">
    <source>
        <dbReference type="EMBL" id="AKO32429.1"/>
    </source>
</evidence>
<dbReference type="HAMAP" id="MF_00376">
    <property type="entry name" value="Dephospho_CoA_kinase"/>
    <property type="match status" value="1"/>
</dbReference>